<keyword evidence="2" id="KW-0833">Ubl conjugation pathway</keyword>
<feature type="domain" description="BTB" evidence="5">
    <location>
        <begin position="21"/>
        <end position="104"/>
    </location>
</feature>
<dbReference type="SUPFAM" id="SSF54695">
    <property type="entry name" value="POZ domain"/>
    <property type="match status" value="1"/>
</dbReference>
<evidence type="ECO:0000259" key="5">
    <source>
        <dbReference type="PROSITE" id="PS50097"/>
    </source>
</evidence>
<dbReference type="InterPro" id="IPR000210">
    <property type="entry name" value="BTB/POZ_dom"/>
</dbReference>
<dbReference type="PANTHER" id="PTHR32370">
    <property type="entry name" value="OS12G0117600 PROTEIN"/>
    <property type="match status" value="1"/>
</dbReference>
<feature type="region of interest" description="Disordered" evidence="4">
    <location>
        <begin position="558"/>
        <end position="673"/>
    </location>
</feature>
<dbReference type="UniPathway" id="UPA00143"/>
<evidence type="ECO:0000256" key="3">
    <source>
        <dbReference type="PROSITE-ProRule" id="PRU00982"/>
    </source>
</evidence>
<dbReference type="Pfam" id="PF00651">
    <property type="entry name" value="BTB"/>
    <property type="match status" value="1"/>
</dbReference>
<feature type="compositionally biased region" description="Acidic residues" evidence="4">
    <location>
        <begin position="420"/>
        <end position="434"/>
    </location>
</feature>
<feature type="region of interest" description="Disordered" evidence="4">
    <location>
        <begin position="289"/>
        <end position="309"/>
    </location>
</feature>
<name>A0A8D6ZUC9_MUSAM</name>
<sequence>MAAEKSSSRGQAWFCTTGLPTDIVIEVGEMSFHLHKFPLMSKSRKLHQLITEIEQKNGADGEEEEIEEVEEDFHHIPLPDFPGGAEIFEAAAKFCYGVKIEITAWNAAALRCAAEYLEMTEEFAEENLVSRTERFLAQSVLRSPRESVKALKSCEALLPMAEDLGLVQRCVESIATRPASADMSSLFGWPIKEGSSGRAAAAADAKLQSAAAALWNGIDTGIRRKNGLRSTAASAAAAVAVDSWFEDLAALSLPFYKRVISAMRAKDLNADVIEGSLISYAKRSIPGLSRSNRHHNASTAAAASSGPLPSEAEQRELLETVITNLPQSKKKSSSSSSGLVTTRFLFGLLRTANILRASEASRTALERRIASQLEHATLDDLLMPSYSYLVETLYDVDCVERIVGFFLEGLEERPATAAAAEEDADDDGDGEEEAGSSLCTDKNKLLVVGKLVDTYLSEIASDANLKPDKFCNLALSLPDHARMFDDGLYRSVDVYLKAHPRITEEEKERVCGVMDCQKLTLEACTHAAQNERLPLRAVVQVLFFEQLQLRRAIAGTLMAAEHEEDEEEEEDEAAEGERREGAGGGGGGDTGEPGAEARHGQHAEPGAGAGEGVLEDEEGDREDGPRGGGGGGGGRPGKAGQTVRLQVRHAGVRFAPPDGGGAEEVMKEDQQMA</sequence>
<dbReference type="InterPro" id="IPR011333">
    <property type="entry name" value="SKP1/BTB/POZ_sf"/>
</dbReference>
<dbReference type="PROSITE" id="PS51649">
    <property type="entry name" value="NPH3"/>
    <property type="match status" value="1"/>
</dbReference>
<dbReference type="SMART" id="SM00225">
    <property type="entry name" value="BTB"/>
    <property type="match status" value="1"/>
</dbReference>
<dbReference type="Pfam" id="PF03000">
    <property type="entry name" value="NPH3"/>
    <property type="match status" value="1"/>
</dbReference>
<feature type="compositionally biased region" description="Basic and acidic residues" evidence="4">
    <location>
        <begin position="664"/>
        <end position="673"/>
    </location>
</feature>
<evidence type="ECO:0000256" key="4">
    <source>
        <dbReference type="SAM" id="MobiDB-lite"/>
    </source>
</evidence>
<protein>
    <submittedName>
        <fullName evidence="7">(wild Malaysian banana) hypothetical protein</fullName>
    </submittedName>
</protein>
<dbReference type="PROSITE" id="PS50097">
    <property type="entry name" value="BTB"/>
    <property type="match status" value="1"/>
</dbReference>
<gene>
    <name evidence="7" type="ORF">GSMUA_245660.1</name>
</gene>
<organism evidence="7">
    <name type="scientific">Musa acuminata subsp. malaccensis</name>
    <name type="common">Wild banana</name>
    <name type="synonym">Musa malaccensis</name>
    <dbReference type="NCBI Taxonomy" id="214687"/>
    <lineage>
        <taxon>Eukaryota</taxon>
        <taxon>Viridiplantae</taxon>
        <taxon>Streptophyta</taxon>
        <taxon>Embryophyta</taxon>
        <taxon>Tracheophyta</taxon>
        <taxon>Spermatophyta</taxon>
        <taxon>Magnoliopsida</taxon>
        <taxon>Liliopsida</taxon>
        <taxon>Zingiberales</taxon>
        <taxon>Musaceae</taxon>
        <taxon>Musa</taxon>
    </lineage>
</organism>
<dbReference type="AlphaFoldDB" id="A0A8D6ZUC9"/>
<feature type="compositionally biased region" description="Acidic residues" evidence="4">
    <location>
        <begin position="562"/>
        <end position="574"/>
    </location>
</feature>
<evidence type="ECO:0000313" key="7">
    <source>
        <dbReference type="EMBL" id="CAG1836597.1"/>
    </source>
</evidence>
<dbReference type="InterPro" id="IPR043454">
    <property type="entry name" value="NPH3/RPT2-like"/>
</dbReference>
<evidence type="ECO:0000259" key="6">
    <source>
        <dbReference type="PROSITE" id="PS51649"/>
    </source>
</evidence>
<comment type="pathway">
    <text evidence="1">Protein modification; protein ubiquitination.</text>
</comment>
<feature type="compositionally biased region" description="Gly residues" evidence="4">
    <location>
        <begin position="626"/>
        <end position="637"/>
    </location>
</feature>
<reference evidence="7" key="1">
    <citation type="submission" date="2021-03" db="EMBL/GenBank/DDBJ databases">
        <authorList>
            <consortium name="Genoscope - CEA"/>
            <person name="William W."/>
        </authorList>
    </citation>
    <scope>NUCLEOTIDE SEQUENCE</scope>
    <source>
        <strain evidence="7">Doubled-haploid Pahang</strain>
    </source>
</reference>
<dbReference type="GO" id="GO:0016567">
    <property type="term" value="P:protein ubiquitination"/>
    <property type="evidence" value="ECO:0007669"/>
    <property type="project" value="UniProtKB-UniPathway"/>
</dbReference>
<dbReference type="InterPro" id="IPR027356">
    <property type="entry name" value="NPH3_dom"/>
</dbReference>
<feature type="region of interest" description="Disordered" evidence="4">
    <location>
        <begin position="416"/>
        <end position="436"/>
    </location>
</feature>
<evidence type="ECO:0000256" key="1">
    <source>
        <dbReference type="ARBA" id="ARBA00004906"/>
    </source>
</evidence>
<dbReference type="Gene3D" id="3.30.710.10">
    <property type="entry name" value="Potassium Channel Kv1.1, Chain A"/>
    <property type="match status" value="1"/>
</dbReference>
<feature type="domain" description="NPH3" evidence="6">
    <location>
        <begin position="242"/>
        <end position="548"/>
    </location>
</feature>
<feature type="compositionally biased region" description="Gly residues" evidence="4">
    <location>
        <begin position="582"/>
        <end position="591"/>
    </location>
</feature>
<evidence type="ECO:0000256" key="2">
    <source>
        <dbReference type="ARBA" id="ARBA00022786"/>
    </source>
</evidence>
<dbReference type="EMBL" id="HG996474">
    <property type="protein sequence ID" value="CAG1836597.1"/>
    <property type="molecule type" value="Genomic_DNA"/>
</dbReference>
<comment type="similarity">
    <text evidence="3">Belongs to the NPH3 family.</text>
</comment>
<proteinExistence type="inferred from homology"/>
<accession>A0A8D6ZUC9</accession>